<dbReference type="InterPro" id="IPR013783">
    <property type="entry name" value="Ig-like_fold"/>
</dbReference>
<dbReference type="CDD" id="cd14103">
    <property type="entry name" value="STKc_MLCK"/>
    <property type="match status" value="1"/>
</dbReference>
<evidence type="ECO:0000256" key="2">
    <source>
        <dbReference type="ARBA" id="ARBA00022527"/>
    </source>
</evidence>
<feature type="compositionally biased region" description="Polar residues" evidence="10">
    <location>
        <begin position="471"/>
        <end position="481"/>
    </location>
</feature>
<evidence type="ECO:0000256" key="1">
    <source>
        <dbReference type="ARBA" id="ARBA00006692"/>
    </source>
</evidence>
<feature type="compositionally biased region" description="Basic and acidic residues" evidence="10">
    <location>
        <begin position="124"/>
        <end position="136"/>
    </location>
</feature>
<comment type="similarity">
    <text evidence="1">Belongs to the protein kinase superfamily. CAMK Ser/Thr protein kinase family.</text>
</comment>
<dbReference type="GO" id="GO:0004674">
    <property type="term" value="F:protein serine/threonine kinase activity"/>
    <property type="evidence" value="ECO:0007669"/>
    <property type="project" value="UniProtKB-KW"/>
</dbReference>
<feature type="region of interest" description="Disordered" evidence="10">
    <location>
        <begin position="610"/>
        <end position="634"/>
    </location>
</feature>
<dbReference type="SUPFAM" id="SSF56112">
    <property type="entry name" value="Protein kinase-like (PK-like)"/>
    <property type="match status" value="1"/>
</dbReference>
<dbReference type="GO" id="GO:0005524">
    <property type="term" value="F:ATP binding"/>
    <property type="evidence" value="ECO:0007669"/>
    <property type="project" value="UniProtKB-UniRule"/>
</dbReference>
<dbReference type="InterPro" id="IPR007110">
    <property type="entry name" value="Ig-like_dom"/>
</dbReference>
<dbReference type="Pfam" id="PF00069">
    <property type="entry name" value="Pkinase"/>
    <property type="match status" value="1"/>
</dbReference>
<dbReference type="Proteomes" id="UP000887116">
    <property type="component" value="Unassembled WGS sequence"/>
</dbReference>
<dbReference type="InterPro" id="IPR003599">
    <property type="entry name" value="Ig_sub"/>
</dbReference>
<comment type="caution">
    <text evidence="14">The sequence shown here is derived from an EMBL/GenBank/DDBJ whole genome shotgun (WGS) entry which is preliminary data.</text>
</comment>
<feature type="compositionally biased region" description="Polar residues" evidence="10">
    <location>
        <begin position="746"/>
        <end position="756"/>
    </location>
</feature>
<reference evidence="14" key="1">
    <citation type="submission" date="2020-07" db="EMBL/GenBank/DDBJ databases">
        <title>Multicomponent nature underlies the extraordinary mechanical properties of spider dragline silk.</title>
        <authorList>
            <person name="Kono N."/>
            <person name="Nakamura H."/>
            <person name="Mori M."/>
            <person name="Yoshida Y."/>
            <person name="Ohtoshi R."/>
            <person name="Malay A.D."/>
            <person name="Moran D.A.P."/>
            <person name="Tomita M."/>
            <person name="Numata K."/>
            <person name="Arakawa K."/>
        </authorList>
    </citation>
    <scope>NUCLEOTIDE SEQUENCE</scope>
</reference>
<dbReference type="GO" id="GO:0030154">
    <property type="term" value="P:cell differentiation"/>
    <property type="evidence" value="ECO:0007669"/>
    <property type="project" value="UniProtKB-ARBA"/>
</dbReference>
<feature type="region of interest" description="Disordered" evidence="10">
    <location>
        <begin position="1381"/>
        <end position="1425"/>
    </location>
</feature>
<dbReference type="OrthoDB" id="6432378at2759"/>
<dbReference type="PRINTS" id="PR00014">
    <property type="entry name" value="FNTYPEIII"/>
</dbReference>
<dbReference type="PROSITE" id="PS00107">
    <property type="entry name" value="PROTEIN_KINASE_ATP"/>
    <property type="match status" value="1"/>
</dbReference>
<feature type="region of interest" description="Disordered" evidence="10">
    <location>
        <begin position="736"/>
        <end position="765"/>
    </location>
</feature>
<dbReference type="InterPro" id="IPR000719">
    <property type="entry name" value="Prot_kinase_dom"/>
</dbReference>
<dbReference type="FunFam" id="3.30.200.20:FF:000315">
    <property type="entry name" value="Calcium-dependent protein kinase 3"/>
    <property type="match status" value="1"/>
</dbReference>
<dbReference type="Pfam" id="PF00041">
    <property type="entry name" value="fn3"/>
    <property type="match status" value="1"/>
</dbReference>
<dbReference type="InterPro" id="IPR003598">
    <property type="entry name" value="Ig_sub2"/>
</dbReference>
<dbReference type="Gene3D" id="3.30.200.20">
    <property type="entry name" value="Phosphorylase Kinase, domain 1"/>
    <property type="match status" value="1"/>
</dbReference>
<evidence type="ECO:0000256" key="10">
    <source>
        <dbReference type="SAM" id="MobiDB-lite"/>
    </source>
</evidence>
<dbReference type="SUPFAM" id="SSF49265">
    <property type="entry name" value="Fibronectin type III"/>
    <property type="match status" value="1"/>
</dbReference>
<dbReference type="InterPro" id="IPR017441">
    <property type="entry name" value="Protein_kinase_ATP_BS"/>
</dbReference>
<feature type="binding site" evidence="9">
    <location>
        <position position="1111"/>
    </location>
    <ligand>
        <name>ATP</name>
        <dbReference type="ChEBI" id="CHEBI:30616"/>
    </ligand>
</feature>
<dbReference type="InterPro" id="IPR003961">
    <property type="entry name" value="FN3_dom"/>
</dbReference>
<name>A0A8X6LW80_TRICU</name>
<dbReference type="CDD" id="cd00063">
    <property type="entry name" value="FN3"/>
    <property type="match status" value="1"/>
</dbReference>
<dbReference type="InterPro" id="IPR036179">
    <property type="entry name" value="Ig-like_dom_sf"/>
</dbReference>
<feature type="compositionally biased region" description="Low complexity" evidence="10">
    <location>
        <begin position="625"/>
        <end position="634"/>
    </location>
</feature>
<dbReference type="InterPro" id="IPR011009">
    <property type="entry name" value="Kinase-like_dom_sf"/>
</dbReference>
<organism evidence="14 15">
    <name type="scientific">Trichonephila clavata</name>
    <name type="common">Joro spider</name>
    <name type="synonym">Nephila clavata</name>
    <dbReference type="NCBI Taxonomy" id="2740835"/>
    <lineage>
        <taxon>Eukaryota</taxon>
        <taxon>Metazoa</taxon>
        <taxon>Ecdysozoa</taxon>
        <taxon>Arthropoda</taxon>
        <taxon>Chelicerata</taxon>
        <taxon>Arachnida</taxon>
        <taxon>Araneae</taxon>
        <taxon>Araneomorphae</taxon>
        <taxon>Entelegynae</taxon>
        <taxon>Araneoidea</taxon>
        <taxon>Nephilidae</taxon>
        <taxon>Trichonephila</taxon>
    </lineage>
</organism>
<dbReference type="PANTHER" id="PTHR47633:SF7">
    <property type="entry name" value="TITIN HOMOLOG"/>
    <property type="match status" value="1"/>
</dbReference>
<keyword evidence="5 9" id="KW-0547">Nucleotide-binding</keyword>
<dbReference type="Pfam" id="PF07679">
    <property type="entry name" value="I-set"/>
    <property type="match status" value="2"/>
</dbReference>
<evidence type="ECO:0000259" key="11">
    <source>
        <dbReference type="PROSITE" id="PS50011"/>
    </source>
</evidence>
<evidence type="ECO:0000256" key="5">
    <source>
        <dbReference type="ARBA" id="ARBA00022741"/>
    </source>
</evidence>
<dbReference type="Gene3D" id="2.60.40.10">
    <property type="entry name" value="Immunoglobulins"/>
    <property type="match status" value="3"/>
</dbReference>
<proteinExistence type="inferred from homology"/>
<dbReference type="PROSITE" id="PS00108">
    <property type="entry name" value="PROTEIN_KINASE_ST"/>
    <property type="match status" value="1"/>
</dbReference>
<feature type="domain" description="Ig-like" evidence="12">
    <location>
        <begin position="18"/>
        <end position="104"/>
    </location>
</feature>
<protein>
    <submittedName>
        <fullName evidence="14">Myosin light chain kinase, smooth muscle</fullName>
    </submittedName>
</protein>
<evidence type="ECO:0000256" key="6">
    <source>
        <dbReference type="ARBA" id="ARBA00022777"/>
    </source>
</evidence>
<feature type="domain" description="Fibronectin type-III" evidence="13">
    <location>
        <begin position="958"/>
        <end position="1051"/>
    </location>
</feature>
<evidence type="ECO:0000313" key="14">
    <source>
        <dbReference type="EMBL" id="GFR22947.1"/>
    </source>
</evidence>
<evidence type="ECO:0000256" key="3">
    <source>
        <dbReference type="ARBA" id="ARBA00022679"/>
    </source>
</evidence>
<dbReference type="InterPro" id="IPR036116">
    <property type="entry name" value="FN3_sf"/>
</dbReference>
<feature type="domain" description="Protein kinase" evidence="11">
    <location>
        <begin position="1082"/>
        <end position="1337"/>
    </location>
</feature>
<feature type="compositionally biased region" description="Low complexity" evidence="10">
    <location>
        <begin position="154"/>
        <end position="170"/>
    </location>
</feature>
<dbReference type="PROSITE" id="PS50011">
    <property type="entry name" value="PROTEIN_KINASE_DOM"/>
    <property type="match status" value="1"/>
</dbReference>
<keyword evidence="6 14" id="KW-0418">Kinase</keyword>
<dbReference type="SMART" id="SM00409">
    <property type="entry name" value="IG"/>
    <property type="match status" value="2"/>
</dbReference>
<feature type="compositionally biased region" description="Low complexity" evidence="10">
    <location>
        <begin position="1381"/>
        <end position="1414"/>
    </location>
</feature>
<dbReference type="SMART" id="SM00220">
    <property type="entry name" value="S_TKc"/>
    <property type="match status" value="1"/>
</dbReference>
<sequence>MNSSGCRSPRRSLRASTPRFSQLLHVWDENQVRKFECHVDGYPRPDIRWEKAGKPIGKSRRIHMTRCGDKCLLQIRMPQIEDMGVYTCIATNIVGTATTQCKVGASGVQKMNTACSQRLSPPDKTGERSRSTERSPELLSENKNQQRNVFRIRSQSGSQKSGQESSKSKISNLANHLWKKNEESEEVHKIDSSKQKREILIDISKKQLSKSMDDCRKNKRSFLNRVKIPDIFNAQKPDAEPVKDTISESEKQNGENCANAEIRIRVQNSKNHFKTKALSDAENTNVSDAKLTRSIVDDSPIQLSTRDRIAAYLKRFENPPRTVKTRGPPQEIKGMKAKEVPQEKVRVLKRNISNEQQSVPENDCKTENDNSLFIFNKFRRRKSSDSCKKRSSEDIRTENVSLDAETKLNQEHQNNSTNYLTQNENGEHIQKDISNSMIKISQNGAANKLLGDDLEPTDPNVQETENRSSSETEQVLRQNTSNEKKSALKTEQKESDGGFFNFSKFIRRKSSDCSKKSKPEEEGLENKNSKRDCLDLQTNLTSLENISIENASIGETVDVKGGSLQNLAKACESPQEILKDGIGNEKTAEHKNSGNSSFFSFSKFIRRKSSDSSKKISNEENRVENSLSNSNQDQNLIEKMDIDYESNTIDSTQDSVLGMNGTLDLNIPNDSETSPSEIFLKCKSIVSVDKDKESSEVKDRLSSTNSCDLDLGTFEPLDINILDTLTDYEKSTGNLAEIDSTKESSTDSPTTVSQTPAEGDDSPKEANIPLIHVEQSADNEEDDLTVDDLEDIVTPSEIVENHINERSTAPPLSLRKPFKGKIKYSSPVIEEECEILQNEQSEILTLKTDLQRISSQEESPARIVKGPQSVTVLRGESVTLAICFSGHPPPSVIWMKGGRVLSDEGSRLSILEGREMSVVTVNDVTADDSGKYVVSVENQGGGDSCFASVAVVGFPEPPGGEPSVSDVTDHSLVLSWYGSMYDGGSVVTGYQVEMCTLPDKKWHKVASSVNTSCSVPGLSKGQRYIFRVRAENRYGSSHPSKESKIIRLDDFLQDDSSADEEAGEELSAPISIESGSTFTERFDLKEEVGKGRFGTVYRCVDRSCSRPRAAKVIRCLKVKDKEKVRQEIEIMSRLHHPKLMQVLAAFESGRNMIMVMEYISGGELFERVIADDFVLTEQDCILFMRQICDGVAYMHKNNVLHLDLKPENILCKTRTSHKIKIIDFGLARIYKQDESLRILFGTPEFVAPEVINYEPVCPASDMWSVGVICYVLLSGLSPFMGDNDTETFANITRGEMDFDDEAFDEISDDAKNFISSLLVKNVRNRMSSDQCLKHPWLATAGLSQKRPLSTEKLKRFIIRRKWQKSGTAIRALGRMVSLSRSSLGSSCDSYSPLGSPTSSRSRSSLISRSETTESGESDVFPDLPR</sequence>
<dbReference type="PROSITE" id="PS50853">
    <property type="entry name" value="FN3"/>
    <property type="match status" value="1"/>
</dbReference>
<dbReference type="GO" id="GO:0009653">
    <property type="term" value="P:anatomical structure morphogenesis"/>
    <property type="evidence" value="ECO:0007669"/>
    <property type="project" value="UniProtKB-ARBA"/>
</dbReference>
<keyword evidence="2" id="KW-0723">Serine/threonine-protein kinase</keyword>
<gene>
    <name evidence="14" type="primary">Mylk</name>
    <name evidence="14" type="ORF">TNCT_296411</name>
</gene>
<keyword evidence="7 9" id="KW-0067">ATP-binding</keyword>
<feature type="region of interest" description="Disordered" evidence="10">
    <location>
        <begin position="113"/>
        <end position="170"/>
    </location>
</feature>
<dbReference type="SUPFAM" id="SSF48726">
    <property type="entry name" value="Immunoglobulin"/>
    <property type="match status" value="2"/>
</dbReference>
<evidence type="ECO:0000256" key="8">
    <source>
        <dbReference type="ARBA" id="ARBA00023319"/>
    </source>
</evidence>
<dbReference type="Gene3D" id="1.10.510.10">
    <property type="entry name" value="Transferase(Phosphotransferase) domain 1"/>
    <property type="match status" value="1"/>
</dbReference>
<dbReference type="InterPro" id="IPR008271">
    <property type="entry name" value="Ser/Thr_kinase_AS"/>
</dbReference>
<feature type="region of interest" description="Disordered" evidence="10">
    <location>
        <begin position="448"/>
        <end position="493"/>
    </location>
</feature>
<feature type="domain" description="Ig-like" evidence="12">
    <location>
        <begin position="860"/>
        <end position="950"/>
    </location>
</feature>
<dbReference type="FunFam" id="1.10.510.10:FF:000175">
    <property type="entry name" value="Myosin light chain kinase, smooth muscle"/>
    <property type="match status" value="1"/>
</dbReference>
<feature type="compositionally biased region" description="Basic and acidic residues" evidence="10">
    <location>
        <begin position="610"/>
        <end position="623"/>
    </location>
</feature>
<evidence type="ECO:0000313" key="15">
    <source>
        <dbReference type="Proteomes" id="UP000887116"/>
    </source>
</evidence>
<dbReference type="PANTHER" id="PTHR47633">
    <property type="entry name" value="IMMUNOGLOBULIN"/>
    <property type="match status" value="1"/>
</dbReference>
<keyword evidence="3" id="KW-0808">Transferase</keyword>
<keyword evidence="4" id="KW-0677">Repeat</keyword>
<keyword evidence="15" id="KW-1185">Reference proteome</keyword>
<dbReference type="SMART" id="SM00408">
    <property type="entry name" value="IGc2"/>
    <property type="match status" value="2"/>
</dbReference>
<dbReference type="EMBL" id="BMAO01008383">
    <property type="protein sequence ID" value="GFR22947.1"/>
    <property type="molecule type" value="Genomic_DNA"/>
</dbReference>
<keyword evidence="8" id="KW-0393">Immunoglobulin domain</keyword>
<dbReference type="PROSITE" id="PS50835">
    <property type="entry name" value="IG_LIKE"/>
    <property type="match status" value="2"/>
</dbReference>
<feature type="compositionally biased region" description="Basic and acidic residues" evidence="10">
    <location>
        <begin position="482"/>
        <end position="493"/>
    </location>
</feature>
<evidence type="ECO:0000256" key="4">
    <source>
        <dbReference type="ARBA" id="ARBA00022737"/>
    </source>
</evidence>
<dbReference type="SMART" id="SM00060">
    <property type="entry name" value="FN3"/>
    <property type="match status" value="1"/>
</dbReference>
<dbReference type="InterPro" id="IPR013098">
    <property type="entry name" value="Ig_I-set"/>
</dbReference>
<evidence type="ECO:0000256" key="9">
    <source>
        <dbReference type="PROSITE-ProRule" id="PRU10141"/>
    </source>
</evidence>
<dbReference type="FunFam" id="2.60.40.10:FF:000107">
    <property type="entry name" value="Myosin, light chain kinase a"/>
    <property type="match status" value="2"/>
</dbReference>
<evidence type="ECO:0000259" key="13">
    <source>
        <dbReference type="PROSITE" id="PS50853"/>
    </source>
</evidence>
<evidence type="ECO:0000259" key="12">
    <source>
        <dbReference type="PROSITE" id="PS50835"/>
    </source>
</evidence>
<evidence type="ECO:0000256" key="7">
    <source>
        <dbReference type="ARBA" id="ARBA00022840"/>
    </source>
</evidence>
<accession>A0A8X6LW80</accession>